<accession>A0A505DIG2</accession>
<evidence type="ECO:0000313" key="7">
    <source>
        <dbReference type="Proteomes" id="UP000317378"/>
    </source>
</evidence>
<evidence type="ECO:0000256" key="2">
    <source>
        <dbReference type="ARBA" id="ARBA00023125"/>
    </source>
</evidence>
<dbReference type="SUPFAM" id="SSF48498">
    <property type="entry name" value="Tetracyclin repressor-like, C-terminal domain"/>
    <property type="match status" value="1"/>
</dbReference>
<comment type="caution">
    <text evidence="6">The sequence shown here is derived from an EMBL/GenBank/DDBJ whole genome shotgun (WGS) entry which is preliminary data.</text>
</comment>
<dbReference type="PANTHER" id="PTHR30055:SF234">
    <property type="entry name" value="HTH-TYPE TRANSCRIPTIONAL REGULATOR BETI"/>
    <property type="match status" value="1"/>
</dbReference>
<dbReference type="PROSITE" id="PS50977">
    <property type="entry name" value="HTH_TETR_2"/>
    <property type="match status" value="1"/>
</dbReference>
<dbReference type="InterPro" id="IPR036271">
    <property type="entry name" value="Tet_transcr_reg_TetR-rel_C_sf"/>
</dbReference>
<feature type="domain" description="HTH tetR-type" evidence="5">
    <location>
        <begin position="14"/>
        <end position="74"/>
    </location>
</feature>
<dbReference type="InterPro" id="IPR049445">
    <property type="entry name" value="TetR_SbtR-like_C"/>
</dbReference>
<feature type="DNA-binding region" description="H-T-H motif" evidence="4">
    <location>
        <begin position="37"/>
        <end position="56"/>
    </location>
</feature>
<keyword evidence="2 4" id="KW-0238">DNA-binding</keyword>
<organism evidence="6 7">
    <name type="scientific">Streptomyces sporangiiformans</name>
    <dbReference type="NCBI Taxonomy" id="2315329"/>
    <lineage>
        <taxon>Bacteria</taxon>
        <taxon>Bacillati</taxon>
        <taxon>Actinomycetota</taxon>
        <taxon>Actinomycetes</taxon>
        <taxon>Kitasatosporales</taxon>
        <taxon>Streptomycetaceae</taxon>
        <taxon>Streptomyces</taxon>
    </lineage>
</organism>
<evidence type="ECO:0000313" key="6">
    <source>
        <dbReference type="EMBL" id="TPQ22692.1"/>
    </source>
</evidence>
<evidence type="ECO:0000256" key="4">
    <source>
        <dbReference type="PROSITE-ProRule" id="PRU00335"/>
    </source>
</evidence>
<dbReference type="AlphaFoldDB" id="A0A505DIG2"/>
<dbReference type="PANTHER" id="PTHR30055">
    <property type="entry name" value="HTH-TYPE TRANSCRIPTIONAL REGULATOR RUTR"/>
    <property type="match status" value="1"/>
</dbReference>
<dbReference type="InterPro" id="IPR050109">
    <property type="entry name" value="HTH-type_TetR-like_transc_reg"/>
</dbReference>
<proteinExistence type="predicted"/>
<evidence type="ECO:0000256" key="3">
    <source>
        <dbReference type="ARBA" id="ARBA00023163"/>
    </source>
</evidence>
<dbReference type="SUPFAM" id="SSF46689">
    <property type="entry name" value="Homeodomain-like"/>
    <property type="match status" value="1"/>
</dbReference>
<dbReference type="EMBL" id="VCHX02000079">
    <property type="protein sequence ID" value="TPQ22692.1"/>
    <property type="molecule type" value="Genomic_DNA"/>
</dbReference>
<dbReference type="Pfam" id="PF21597">
    <property type="entry name" value="TetR_C_43"/>
    <property type="match status" value="1"/>
</dbReference>
<reference evidence="6 7" key="1">
    <citation type="submission" date="2019-06" db="EMBL/GenBank/DDBJ databases">
        <title>Streptomyces sporangiiformans sp. nov., a novel actinomycete isolated from soil in Mount Song.</title>
        <authorList>
            <person name="Han L."/>
        </authorList>
    </citation>
    <scope>NUCLEOTIDE SEQUENCE [LARGE SCALE GENOMIC DNA]</scope>
    <source>
        <strain evidence="6 7">NEAU-SSA 1</strain>
    </source>
</reference>
<keyword evidence="3" id="KW-0804">Transcription</keyword>
<dbReference type="Pfam" id="PF00440">
    <property type="entry name" value="TetR_N"/>
    <property type="match status" value="1"/>
</dbReference>
<dbReference type="GO" id="GO:0003700">
    <property type="term" value="F:DNA-binding transcription factor activity"/>
    <property type="evidence" value="ECO:0007669"/>
    <property type="project" value="TreeGrafter"/>
</dbReference>
<evidence type="ECO:0000256" key="1">
    <source>
        <dbReference type="ARBA" id="ARBA00023015"/>
    </source>
</evidence>
<evidence type="ECO:0000259" key="5">
    <source>
        <dbReference type="PROSITE" id="PS50977"/>
    </source>
</evidence>
<dbReference type="Gene3D" id="1.10.357.10">
    <property type="entry name" value="Tetracycline Repressor, domain 2"/>
    <property type="match status" value="1"/>
</dbReference>
<dbReference type="Proteomes" id="UP000317378">
    <property type="component" value="Unassembled WGS sequence"/>
</dbReference>
<dbReference type="InterPro" id="IPR009057">
    <property type="entry name" value="Homeodomain-like_sf"/>
</dbReference>
<dbReference type="RefSeq" id="WP_119099761.1">
    <property type="nucleotide sequence ID" value="NZ_QXMJ01000079.1"/>
</dbReference>
<dbReference type="GO" id="GO:0000976">
    <property type="term" value="F:transcription cis-regulatory region binding"/>
    <property type="evidence" value="ECO:0007669"/>
    <property type="project" value="TreeGrafter"/>
</dbReference>
<keyword evidence="7" id="KW-1185">Reference proteome</keyword>
<dbReference type="OrthoDB" id="4709704at2"/>
<sequence length="189" mass="20445">MPKLWNETIDAHRHAVREAILDATAQLVEAGGLRSVTMSQVAERTGIGRATLYKYFSDVDAVLLAWHERQITGHLQHLAEVRDRAGTAGERLEAVLRSYAAIAGQRHGGELATYLHQGEHITHAERHLTGIVEDLITEGAQAGDLRADIPPAELAQYCLHALTAAAGLTSKAAVTRLVDVTLDGLRPVP</sequence>
<gene>
    <name evidence="6" type="ORF">FGD71_008510</name>
</gene>
<dbReference type="PRINTS" id="PR00455">
    <property type="entry name" value="HTHTETR"/>
</dbReference>
<protein>
    <submittedName>
        <fullName evidence="6">TetR/AcrR family transcriptional regulator</fullName>
    </submittedName>
</protein>
<keyword evidence="1" id="KW-0805">Transcription regulation</keyword>
<name>A0A505DIG2_9ACTN</name>
<dbReference type="InterPro" id="IPR001647">
    <property type="entry name" value="HTH_TetR"/>
</dbReference>